<dbReference type="InterPro" id="IPR001828">
    <property type="entry name" value="ANF_lig-bd_rcpt"/>
</dbReference>
<keyword evidence="2" id="KW-0812">Transmembrane</keyword>
<comment type="caution">
    <text evidence="6">The sequence shown here is derived from an EMBL/GenBank/DDBJ whole genome shotgun (WGS) entry which is preliminary data.</text>
</comment>
<name>A0AAD5QND1_PARTN</name>
<evidence type="ECO:0000256" key="1">
    <source>
        <dbReference type="ARBA" id="ARBA00004370"/>
    </source>
</evidence>
<accession>A0AAD5QND1</accession>
<dbReference type="CDD" id="cd06352">
    <property type="entry name" value="PBP1_NPR_GC-like"/>
    <property type="match status" value="1"/>
</dbReference>
<dbReference type="EMBL" id="JAHQIW010002865">
    <property type="protein sequence ID" value="KAJ1356697.1"/>
    <property type="molecule type" value="Genomic_DNA"/>
</dbReference>
<dbReference type="InterPro" id="IPR028082">
    <property type="entry name" value="Peripla_BP_I"/>
</dbReference>
<reference evidence="6" key="1">
    <citation type="submission" date="2021-06" db="EMBL/GenBank/DDBJ databases">
        <title>Parelaphostrongylus tenuis whole genome reference sequence.</title>
        <authorList>
            <person name="Garwood T.J."/>
            <person name="Larsen P.A."/>
            <person name="Fountain-Jones N.M."/>
            <person name="Garbe J.R."/>
            <person name="Macchietto M.G."/>
            <person name="Kania S.A."/>
            <person name="Gerhold R.W."/>
            <person name="Richards J.E."/>
            <person name="Wolf T.M."/>
        </authorList>
    </citation>
    <scope>NUCLEOTIDE SEQUENCE</scope>
    <source>
        <strain evidence="6">MNPRO001-30</strain>
        <tissue evidence="6">Meninges</tissue>
    </source>
</reference>
<evidence type="ECO:0000256" key="4">
    <source>
        <dbReference type="ARBA" id="ARBA00023136"/>
    </source>
</evidence>
<keyword evidence="3" id="KW-1133">Transmembrane helix</keyword>
<proteinExistence type="predicted"/>
<evidence type="ECO:0000256" key="2">
    <source>
        <dbReference type="ARBA" id="ARBA00022692"/>
    </source>
</evidence>
<evidence type="ECO:0000313" key="6">
    <source>
        <dbReference type="EMBL" id="KAJ1356697.1"/>
    </source>
</evidence>
<dbReference type="Proteomes" id="UP001196413">
    <property type="component" value="Unassembled WGS sequence"/>
</dbReference>
<dbReference type="AlphaFoldDB" id="A0AAD5QND1"/>
<evidence type="ECO:0000256" key="3">
    <source>
        <dbReference type="ARBA" id="ARBA00022989"/>
    </source>
</evidence>
<protein>
    <submittedName>
        <fullName evidence="6">Guanylate cyclase</fullName>
    </submittedName>
</protein>
<dbReference type="SUPFAM" id="SSF53822">
    <property type="entry name" value="Periplasmic binding protein-like I"/>
    <property type="match status" value="1"/>
</dbReference>
<dbReference type="GO" id="GO:0016020">
    <property type="term" value="C:membrane"/>
    <property type="evidence" value="ECO:0007669"/>
    <property type="project" value="UniProtKB-SubCell"/>
</dbReference>
<dbReference type="Pfam" id="PF01094">
    <property type="entry name" value="ANF_receptor"/>
    <property type="match status" value="1"/>
</dbReference>
<feature type="domain" description="Receptor ligand binding region" evidence="5">
    <location>
        <begin position="30"/>
        <end position="203"/>
    </location>
</feature>
<evidence type="ECO:0000313" key="7">
    <source>
        <dbReference type="Proteomes" id="UP001196413"/>
    </source>
</evidence>
<sequence>MRLSFPFDLTLADALCQSSEMAICLARFFVNYTECDADEAVVVAVDFMKKKNVDVVIAPPCPIPAKMMAHLATFYKKTVLGWVVPDSSPLLNCVLQLFATFNWDRVAIFYTTNEIRYCEGIAEDATVILSSLSSYYVNVVLKTEWIRGNDEHLALMMLRAKRSARIILLCLETVQDKRDFMRKASELNMVSDEFVYVLLGIWGFGLGQIGAQEKNDQAKGIAFSNGLPPLWVDIDNNSTVDNVVKEATKRMLAKVLYNYS</sequence>
<gene>
    <name evidence="6" type="primary">GCY-5</name>
    <name evidence="6" type="ORF">KIN20_014437</name>
</gene>
<organism evidence="6 7">
    <name type="scientific">Parelaphostrongylus tenuis</name>
    <name type="common">Meningeal worm</name>
    <dbReference type="NCBI Taxonomy" id="148309"/>
    <lineage>
        <taxon>Eukaryota</taxon>
        <taxon>Metazoa</taxon>
        <taxon>Ecdysozoa</taxon>
        <taxon>Nematoda</taxon>
        <taxon>Chromadorea</taxon>
        <taxon>Rhabditida</taxon>
        <taxon>Rhabditina</taxon>
        <taxon>Rhabditomorpha</taxon>
        <taxon>Strongyloidea</taxon>
        <taxon>Metastrongylidae</taxon>
        <taxon>Parelaphostrongylus</taxon>
    </lineage>
</organism>
<keyword evidence="7" id="KW-1185">Reference proteome</keyword>
<keyword evidence="4" id="KW-0472">Membrane</keyword>
<evidence type="ECO:0000259" key="5">
    <source>
        <dbReference type="Pfam" id="PF01094"/>
    </source>
</evidence>
<comment type="subcellular location">
    <subcellularLocation>
        <location evidence="1">Membrane</location>
    </subcellularLocation>
</comment>
<dbReference type="Gene3D" id="3.40.50.2300">
    <property type="match status" value="1"/>
</dbReference>